<accession>A0AAD5R8F3</accession>
<reference evidence="1" key="1">
    <citation type="submission" date="2021-06" db="EMBL/GenBank/DDBJ databases">
        <title>Parelaphostrongylus tenuis whole genome reference sequence.</title>
        <authorList>
            <person name="Garwood T.J."/>
            <person name="Larsen P.A."/>
            <person name="Fountain-Jones N.M."/>
            <person name="Garbe J.R."/>
            <person name="Macchietto M.G."/>
            <person name="Kania S.A."/>
            <person name="Gerhold R.W."/>
            <person name="Richards J.E."/>
            <person name="Wolf T.M."/>
        </authorList>
    </citation>
    <scope>NUCLEOTIDE SEQUENCE</scope>
    <source>
        <strain evidence="1">MNPRO001-30</strain>
        <tissue evidence="1">Meninges</tissue>
    </source>
</reference>
<evidence type="ECO:0000313" key="1">
    <source>
        <dbReference type="EMBL" id="KAJ1371665.1"/>
    </source>
</evidence>
<comment type="caution">
    <text evidence="1">The sequence shown here is derived from an EMBL/GenBank/DDBJ whole genome shotgun (WGS) entry which is preliminary data.</text>
</comment>
<gene>
    <name evidence="1" type="ORF">KIN20_033652</name>
</gene>
<protein>
    <submittedName>
        <fullName evidence="1">Uncharacterized protein</fullName>
    </submittedName>
</protein>
<dbReference type="AlphaFoldDB" id="A0AAD5R8F3"/>
<name>A0AAD5R8F3_PARTN</name>
<sequence length="123" mass="14452">MFIVLVPKHKECSNIHYIPIIFSLFWKSASSQSRSFFFSLLFSLELYPVWMSSPKENMEEVEWPMNTRSQVVIRQLKSRRYQHCSSFSEWLSQGLDVAKVKLNLTLGTQEKRTSIFVIQVRGS</sequence>
<evidence type="ECO:0000313" key="2">
    <source>
        <dbReference type="Proteomes" id="UP001196413"/>
    </source>
</evidence>
<dbReference type="EMBL" id="JAHQIW010007017">
    <property type="protein sequence ID" value="KAJ1371665.1"/>
    <property type="molecule type" value="Genomic_DNA"/>
</dbReference>
<proteinExistence type="predicted"/>
<keyword evidence="2" id="KW-1185">Reference proteome</keyword>
<organism evidence="1 2">
    <name type="scientific">Parelaphostrongylus tenuis</name>
    <name type="common">Meningeal worm</name>
    <dbReference type="NCBI Taxonomy" id="148309"/>
    <lineage>
        <taxon>Eukaryota</taxon>
        <taxon>Metazoa</taxon>
        <taxon>Ecdysozoa</taxon>
        <taxon>Nematoda</taxon>
        <taxon>Chromadorea</taxon>
        <taxon>Rhabditida</taxon>
        <taxon>Rhabditina</taxon>
        <taxon>Rhabditomorpha</taxon>
        <taxon>Strongyloidea</taxon>
        <taxon>Metastrongylidae</taxon>
        <taxon>Parelaphostrongylus</taxon>
    </lineage>
</organism>
<dbReference type="Proteomes" id="UP001196413">
    <property type="component" value="Unassembled WGS sequence"/>
</dbReference>